<dbReference type="SUPFAM" id="SSF48179">
    <property type="entry name" value="6-phosphogluconate dehydrogenase C-terminal domain-like"/>
    <property type="match status" value="1"/>
</dbReference>
<dbReference type="PANTHER" id="PTHR43362:SF1">
    <property type="entry name" value="MANNITOL DEHYDROGENASE 2-RELATED"/>
    <property type="match status" value="1"/>
</dbReference>
<dbReference type="PANTHER" id="PTHR43362">
    <property type="entry name" value="MANNITOL DEHYDROGENASE DSF1-RELATED"/>
    <property type="match status" value="1"/>
</dbReference>
<feature type="domain" description="Mannitol dehydrogenase N-terminal" evidence="3">
    <location>
        <begin position="30"/>
        <end position="276"/>
    </location>
</feature>
<organism evidence="5 6">
    <name type="scientific">Chelativorans salis</name>
    <dbReference type="NCBI Taxonomy" id="2978478"/>
    <lineage>
        <taxon>Bacteria</taxon>
        <taxon>Pseudomonadati</taxon>
        <taxon>Pseudomonadota</taxon>
        <taxon>Alphaproteobacteria</taxon>
        <taxon>Hyphomicrobiales</taxon>
        <taxon>Phyllobacteriaceae</taxon>
        <taxon>Chelativorans</taxon>
    </lineage>
</organism>
<dbReference type="InterPro" id="IPR008927">
    <property type="entry name" value="6-PGluconate_DH-like_C_sf"/>
</dbReference>
<evidence type="ECO:0000256" key="2">
    <source>
        <dbReference type="ARBA" id="ARBA00023027"/>
    </source>
</evidence>
<dbReference type="Pfam" id="PF01232">
    <property type="entry name" value="Mannitol_dh"/>
    <property type="match status" value="1"/>
</dbReference>
<dbReference type="InterPro" id="IPR013131">
    <property type="entry name" value="Mannitol_DH_N"/>
</dbReference>
<reference evidence="5 6" key="1">
    <citation type="submission" date="2022-09" db="EMBL/GenBank/DDBJ databases">
        <title>Chelativorans salina sp. nov., a novel slightly halophilic bacterium isolated from a saline lake sediment enrichment.</title>
        <authorList>
            <person name="Gao L."/>
            <person name="Fang B.-Z."/>
            <person name="Li W.-J."/>
        </authorList>
    </citation>
    <scope>NUCLEOTIDE SEQUENCE [LARGE SCALE GENOMIC DNA]</scope>
    <source>
        <strain evidence="5 6">EGI FJ00035</strain>
    </source>
</reference>
<comment type="caution">
    <text evidence="5">The sequence shown here is derived from an EMBL/GenBank/DDBJ whole genome shotgun (WGS) entry which is preliminary data.</text>
</comment>
<dbReference type="SUPFAM" id="SSF51735">
    <property type="entry name" value="NAD(P)-binding Rossmann-fold domains"/>
    <property type="match status" value="1"/>
</dbReference>
<proteinExistence type="predicted"/>
<sequence>MSGRLGIAALAGLPAAVARPAYDPARFGAGIVHIGLGAFHRAHQAVYTDAALAEAGGGWRIDGISLRSTEIADALNPQDGLYTLIERGEEGVSARVIGSIRKVIAAAHDRQAPLTALAAPETRIVSLTVTEKAYGIDRAEGTVDAAHPAIIADLADPRAAQGVLGLLAEGLRLRKERGLQPFTVLCCDNLPDNGHLVRTGLIDLARRLDPAFADWIGEHVAFPSTMVDRITPAPTDDTLAEAERQLGVRDLAAIETEPFSQWVIEDRFPTGRPEWERGGAIFVEDVAPYEAMKLRMLNGTHSMIAYAGYLSGHRYVRDVMADAALAKLVHRHLKAAAATLAPLEGIDTGDYAEALARRFANPAIAHETYQIAMDGTEKLPQRIAAPALHALQHGQDLRPFAFAVAAWMRYCLGRTDDGAGYALRDPREEAIGGALAGVGKDARGMVRALSALPGVFPVELARNERWDDFVANILSEMLAKGMMHAAKEEALSAGS</sequence>
<keyword evidence="6" id="KW-1185">Reference proteome</keyword>
<dbReference type="Gene3D" id="3.40.50.720">
    <property type="entry name" value="NAD(P)-binding Rossmann-like Domain"/>
    <property type="match status" value="1"/>
</dbReference>
<dbReference type="InterPro" id="IPR013328">
    <property type="entry name" value="6PGD_dom2"/>
</dbReference>
<dbReference type="InterPro" id="IPR000669">
    <property type="entry name" value="Mannitol_DH"/>
</dbReference>
<dbReference type="RefSeq" id="WP_260907317.1">
    <property type="nucleotide sequence ID" value="NZ_JAOCZP010000013.1"/>
</dbReference>
<dbReference type="Proteomes" id="UP001320831">
    <property type="component" value="Unassembled WGS sequence"/>
</dbReference>
<dbReference type="PRINTS" id="PR00084">
    <property type="entry name" value="MTLDHDRGNASE"/>
</dbReference>
<keyword evidence="2" id="KW-0520">NAD</keyword>
<dbReference type="PROSITE" id="PS00974">
    <property type="entry name" value="MANNITOL_DHGENASE"/>
    <property type="match status" value="1"/>
</dbReference>
<keyword evidence="1" id="KW-0560">Oxidoreductase</keyword>
<evidence type="ECO:0000313" key="5">
    <source>
        <dbReference type="EMBL" id="MCT7378394.1"/>
    </source>
</evidence>
<accession>A0ABT2LYW5</accession>
<feature type="domain" description="Mannitol dehydrogenase C-terminal" evidence="4">
    <location>
        <begin position="285"/>
        <end position="464"/>
    </location>
</feature>
<evidence type="ECO:0000259" key="4">
    <source>
        <dbReference type="Pfam" id="PF08125"/>
    </source>
</evidence>
<gene>
    <name evidence="5" type="ORF">N5A92_25625</name>
</gene>
<dbReference type="InterPro" id="IPR036291">
    <property type="entry name" value="NAD(P)-bd_dom_sf"/>
</dbReference>
<name>A0ABT2LYW5_9HYPH</name>
<dbReference type="InterPro" id="IPR023027">
    <property type="entry name" value="Mannitol_DH_CS"/>
</dbReference>
<dbReference type="Pfam" id="PF08125">
    <property type="entry name" value="Mannitol_dh_C"/>
    <property type="match status" value="1"/>
</dbReference>
<protein>
    <submittedName>
        <fullName evidence="5">Mannitol dehydrogenase family protein</fullName>
    </submittedName>
</protein>
<evidence type="ECO:0000313" key="6">
    <source>
        <dbReference type="Proteomes" id="UP001320831"/>
    </source>
</evidence>
<dbReference type="EMBL" id="JAOCZP010000013">
    <property type="protein sequence ID" value="MCT7378394.1"/>
    <property type="molecule type" value="Genomic_DNA"/>
</dbReference>
<evidence type="ECO:0000259" key="3">
    <source>
        <dbReference type="Pfam" id="PF01232"/>
    </source>
</evidence>
<dbReference type="InterPro" id="IPR013118">
    <property type="entry name" value="Mannitol_DH_C"/>
</dbReference>
<dbReference type="Gene3D" id="1.10.1040.10">
    <property type="entry name" value="N-(1-d-carboxylethyl)-l-norvaline Dehydrogenase, domain 2"/>
    <property type="match status" value="1"/>
</dbReference>
<evidence type="ECO:0000256" key="1">
    <source>
        <dbReference type="ARBA" id="ARBA00023002"/>
    </source>
</evidence>
<dbReference type="InterPro" id="IPR050988">
    <property type="entry name" value="Mannitol_DH/Oxidoreductase"/>
</dbReference>